<dbReference type="PANTHER" id="PTHR24198">
    <property type="entry name" value="ANKYRIN REPEAT AND PROTEIN KINASE DOMAIN-CONTAINING PROTEIN"/>
    <property type="match status" value="1"/>
</dbReference>
<dbReference type="PROSITE" id="PS50297">
    <property type="entry name" value="ANK_REP_REGION"/>
    <property type="match status" value="3"/>
</dbReference>
<evidence type="ECO:0000313" key="5">
    <source>
        <dbReference type="EMBL" id="CAK0827733.1"/>
    </source>
</evidence>
<comment type="caution">
    <text evidence="5">The sequence shown here is derived from an EMBL/GenBank/DDBJ whole genome shotgun (WGS) entry which is preliminary data.</text>
</comment>
<evidence type="ECO:0000313" key="6">
    <source>
        <dbReference type="Proteomes" id="UP001189429"/>
    </source>
</evidence>
<dbReference type="InterPro" id="IPR036770">
    <property type="entry name" value="Ankyrin_rpt-contain_sf"/>
</dbReference>
<evidence type="ECO:0000256" key="3">
    <source>
        <dbReference type="PROSITE-ProRule" id="PRU00023"/>
    </source>
</evidence>
<evidence type="ECO:0000256" key="2">
    <source>
        <dbReference type="ARBA" id="ARBA00023043"/>
    </source>
</evidence>
<dbReference type="Pfam" id="PF12796">
    <property type="entry name" value="Ank_2"/>
    <property type="match status" value="1"/>
</dbReference>
<keyword evidence="6" id="KW-1185">Reference proteome</keyword>
<dbReference type="Pfam" id="PF00023">
    <property type="entry name" value="Ank"/>
    <property type="match status" value="1"/>
</dbReference>
<dbReference type="PANTHER" id="PTHR24198:SF165">
    <property type="entry name" value="ANKYRIN REPEAT-CONTAINING PROTEIN-RELATED"/>
    <property type="match status" value="1"/>
</dbReference>
<feature type="compositionally biased region" description="Low complexity" evidence="4">
    <location>
        <begin position="386"/>
        <end position="401"/>
    </location>
</feature>
<feature type="repeat" description="ANK" evidence="3">
    <location>
        <begin position="223"/>
        <end position="255"/>
    </location>
</feature>
<feature type="non-terminal residue" evidence="5">
    <location>
        <position position="1"/>
    </location>
</feature>
<dbReference type="Gene3D" id="1.25.40.20">
    <property type="entry name" value="Ankyrin repeat-containing domain"/>
    <property type="match status" value="2"/>
</dbReference>
<gene>
    <name evidence="5" type="ORF">PCOR1329_LOCUS27192</name>
</gene>
<evidence type="ECO:0000256" key="1">
    <source>
        <dbReference type="ARBA" id="ARBA00022737"/>
    </source>
</evidence>
<sequence>PERSPPAKMVQHLHEGVLARALAGLDAASLLQGDGLLLRATVARRGEAGKAGRARGAAFGGAGLLPRAAGRRGQLRGLVLGAAVAGARGRRGGCRRGAQRGQDRAVLGWPRVGRPTTSAASAWPRLLPRPKDEHRLQDFLARQRVPSLEDALRSAADRDRRAELRLLLEARADPNAAADTGAYGVGFTQVGAYALHLAAKRSRVAVLDILLDARAMVDAADQNGRTGLMVASASGQARAARWLLQHGAAMEVHAHDGGNTALHYAANLPQVTLVELLLEARASPNSTDRQGRAPLHLALTALPRRVEKEESTSCDPSGYGDEYCYCRDTSGGYGQGGSAQDSNVRGAVQALLRHGADPGLRDDRGRDAADILDAKGRRDALAWLAGPAGPGPDAAAAAPGVGPRGGGGGARPPPPRAAGRARLPRAAAAGCCSAGCWGGILPRARQG</sequence>
<accession>A0ABN9S790</accession>
<dbReference type="Proteomes" id="UP001189429">
    <property type="component" value="Unassembled WGS sequence"/>
</dbReference>
<dbReference type="EMBL" id="CAUYUJ010009813">
    <property type="protein sequence ID" value="CAK0827733.1"/>
    <property type="molecule type" value="Genomic_DNA"/>
</dbReference>
<dbReference type="SMART" id="SM00248">
    <property type="entry name" value="ANK"/>
    <property type="match status" value="5"/>
</dbReference>
<protein>
    <recommendedName>
        <fullName evidence="7">ANK_REP_REGION domain-containing protein</fullName>
    </recommendedName>
</protein>
<reference evidence="5" key="1">
    <citation type="submission" date="2023-10" db="EMBL/GenBank/DDBJ databases">
        <authorList>
            <person name="Chen Y."/>
            <person name="Shah S."/>
            <person name="Dougan E. K."/>
            <person name="Thang M."/>
            <person name="Chan C."/>
        </authorList>
    </citation>
    <scope>NUCLEOTIDE SEQUENCE [LARGE SCALE GENOMIC DNA]</scope>
</reference>
<keyword evidence="2 3" id="KW-0040">ANK repeat</keyword>
<dbReference type="InterPro" id="IPR002110">
    <property type="entry name" value="Ankyrin_rpt"/>
</dbReference>
<evidence type="ECO:0000256" key="4">
    <source>
        <dbReference type="SAM" id="MobiDB-lite"/>
    </source>
</evidence>
<dbReference type="SUPFAM" id="SSF48403">
    <property type="entry name" value="Ankyrin repeat"/>
    <property type="match status" value="1"/>
</dbReference>
<feature type="region of interest" description="Disordered" evidence="4">
    <location>
        <begin position="386"/>
        <end position="421"/>
    </location>
</feature>
<dbReference type="PROSITE" id="PS50088">
    <property type="entry name" value="ANK_REPEAT"/>
    <property type="match status" value="3"/>
</dbReference>
<feature type="repeat" description="ANK" evidence="3">
    <location>
        <begin position="257"/>
        <end position="289"/>
    </location>
</feature>
<name>A0ABN9S790_9DINO</name>
<proteinExistence type="predicted"/>
<evidence type="ECO:0008006" key="7">
    <source>
        <dbReference type="Google" id="ProtNLM"/>
    </source>
</evidence>
<feature type="repeat" description="ANK" evidence="3">
    <location>
        <begin position="190"/>
        <end position="222"/>
    </location>
</feature>
<keyword evidence="1" id="KW-0677">Repeat</keyword>
<organism evidence="5 6">
    <name type="scientific">Prorocentrum cordatum</name>
    <dbReference type="NCBI Taxonomy" id="2364126"/>
    <lineage>
        <taxon>Eukaryota</taxon>
        <taxon>Sar</taxon>
        <taxon>Alveolata</taxon>
        <taxon>Dinophyceae</taxon>
        <taxon>Prorocentrales</taxon>
        <taxon>Prorocentraceae</taxon>
        <taxon>Prorocentrum</taxon>
    </lineage>
</organism>